<dbReference type="AlphaFoldDB" id="A0A2Z7CMK7"/>
<feature type="compositionally biased region" description="Gly residues" evidence="1">
    <location>
        <begin position="44"/>
        <end position="57"/>
    </location>
</feature>
<feature type="region of interest" description="Disordered" evidence="1">
    <location>
        <begin position="35"/>
        <end position="66"/>
    </location>
</feature>
<accession>A0A2Z7CMK7</accession>
<gene>
    <name evidence="2" type="ORF">F511_21082</name>
</gene>
<sequence length="301" mass="32774">MAGTGLDVRPPDISRRVRAARFPCVMREAWHTAEPWLGPREPAGPGGGPAGGAPARGGRGREQGPRTVGVEEEGAAVGCDRVSFQPCFDLFLSRGLCSCTIWAEGRADLGRHADLSTAAERRNQNLLVQCGSGTNQAEAGSPLADAQPGTADPSGWLIMTTTKPKQLKREGVKPKRRGRGRGQIPEEYEGQTDGDQRSFPRRGRGRQAEDEVDELAVLAIRIRPPARQRKNIRKRPGDVQYENNNYNNRQSGPRPEPRLLHQAALEALTRSARTDSPRRTGRKQISGEDRRRRVGGGGGVS</sequence>
<evidence type="ECO:0000313" key="2">
    <source>
        <dbReference type="EMBL" id="KZV45834.1"/>
    </source>
</evidence>
<feature type="compositionally biased region" description="Polar residues" evidence="1">
    <location>
        <begin position="241"/>
        <end position="251"/>
    </location>
</feature>
<organism evidence="2 3">
    <name type="scientific">Dorcoceras hygrometricum</name>
    <dbReference type="NCBI Taxonomy" id="472368"/>
    <lineage>
        <taxon>Eukaryota</taxon>
        <taxon>Viridiplantae</taxon>
        <taxon>Streptophyta</taxon>
        <taxon>Embryophyta</taxon>
        <taxon>Tracheophyta</taxon>
        <taxon>Spermatophyta</taxon>
        <taxon>Magnoliopsida</taxon>
        <taxon>eudicotyledons</taxon>
        <taxon>Gunneridae</taxon>
        <taxon>Pentapetalae</taxon>
        <taxon>asterids</taxon>
        <taxon>lamiids</taxon>
        <taxon>Lamiales</taxon>
        <taxon>Gesneriaceae</taxon>
        <taxon>Didymocarpoideae</taxon>
        <taxon>Trichosporeae</taxon>
        <taxon>Loxocarpinae</taxon>
        <taxon>Dorcoceras</taxon>
    </lineage>
</organism>
<evidence type="ECO:0000256" key="1">
    <source>
        <dbReference type="SAM" id="MobiDB-lite"/>
    </source>
</evidence>
<dbReference type="EMBL" id="KQ995776">
    <property type="protein sequence ID" value="KZV45834.1"/>
    <property type="molecule type" value="Genomic_DNA"/>
</dbReference>
<dbReference type="Proteomes" id="UP000250235">
    <property type="component" value="Unassembled WGS sequence"/>
</dbReference>
<evidence type="ECO:0000313" key="3">
    <source>
        <dbReference type="Proteomes" id="UP000250235"/>
    </source>
</evidence>
<keyword evidence="3" id="KW-1185">Reference proteome</keyword>
<proteinExistence type="predicted"/>
<feature type="region of interest" description="Disordered" evidence="1">
    <location>
        <begin position="132"/>
        <end position="210"/>
    </location>
</feature>
<feature type="region of interest" description="Disordered" evidence="1">
    <location>
        <begin position="227"/>
        <end position="301"/>
    </location>
</feature>
<protein>
    <submittedName>
        <fullName evidence="2">Uncharacterized protein</fullName>
    </submittedName>
</protein>
<name>A0A2Z7CMK7_9LAMI</name>
<reference evidence="2 3" key="1">
    <citation type="journal article" date="2015" name="Proc. Natl. Acad. Sci. U.S.A.">
        <title>The resurrection genome of Boea hygrometrica: A blueprint for survival of dehydration.</title>
        <authorList>
            <person name="Xiao L."/>
            <person name="Yang G."/>
            <person name="Zhang L."/>
            <person name="Yang X."/>
            <person name="Zhao S."/>
            <person name="Ji Z."/>
            <person name="Zhou Q."/>
            <person name="Hu M."/>
            <person name="Wang Y."/>
            <person name="Chen M."/>
            <person name="Xu Y."/>
            <person name="Jin H."/>
            <person name="Xiao X."/>
            <person name="Hu G."/>
            <person name="Bao F."/>
            <person name="Hu Y."/>
            <person name="Wan P."/>
            <person name="Li L."/>
            <person name="Deng X."/>
            <person name="Kuang T."/>
            <person name="Xiang C."/>
            <person name="Zhu J.K."/>
            <person name="Oliver M.J."/>
            <person name="He Y."/>
        </authorList>
    </citation>
    <scope>NUCLEOTIDE SEQUENCE [LARGE SCALE GENOMIC DNA]</scope>
    <source>
        <strain evidence="3">cv. XS01</strain>
    </source>
</reference>